<name>A0ABT6E3H1_9BACI</name>
<comment type="caution">
    <text evidence="1">The sequence shown here is derived from an EMBL/GenBank/DDBJ whole genome shotgun (WGS) entry which is preliminary data.</text>
</comment>
<dbReference type="Proteomes" id="UP001221338">
    <property type="component" value="Unassembled WGS sequence"/>
</dbReference>
<evidence type="ECO:0000313" key="1">
    <source>
        <dbReference type="EMBL" id="MDG0944696.1"/>
    </source>
</evidence>
<sequence>MVTKFIPGVGTAMTVVSGVNAAYHVGKGIKKAGAKTKILVLAKLIFC</sequence>
<keyword evidence="2" id="KW-1185">Reference proteome</keyword>
<dbReference type="RefSeq" id="WP_000256636.1">
    <property type="nucleotide sequence ID" value="NZ_CP047087.1"/>
</dbReference>
<protein>
    <submittedName>
        <fullName evidence="1">Uncharacterized protein</fullName>
    </submittedName>
</protein>
<reference evidence="1 2" key="1">
    <citation type="submission" date="2023-03" db="EMBL/GenBank/DDBJ databases">
        <title>Genetic diversity of Bacillus cereus sensu lato isolates from Slovenia.</title>
        <authorList>
            <person name="Abdelli M."/>
        </authorList>
    </citation>
    <scope>NUCLEOTIDE SEQUENCE [LARGE SCALE GENOMIC DNA]</scope>
    <source>
        <strain evidence="1 2">SIBC61B</strain>
    </source>
</reference>
<organism evidence="1 2">
    <name type="scientific">Bacillus paranthracis</name>
    <dbReference type="NCBI Taxonomy" id="2026186"/>
    <lineage>
        <taxon>Bacteria</taxon>
        <taxon>Bacillati</taxon>
        <taxon>Bacillota</taxon>
        <taxon>Bacilli</taxon>
        <taxon>Bacillales</taxon>
        <taxon>Bacillaceae</taxon>
        <taxon>Bacillus</taxon>
        <taxon>Bacillus cereus group</taxon>
    </lineage>
</organism>
<accession>A0ABT6E3H1</accession>
<dbReference type="EMBL" id="JARPRV010000030">
    <property type="protein sequence ID" value="MDG0944696.1"/>
    <property type="molecule type" value="Genomic_DNA"/>
</dbReference>
<proteinExistence type="predicted"/>
<gene>
    <name evidence="1" type="ORF">P6U22_26545</name>
</gene>
<evidence type="ECO:0000313" key="2">
    <source>
        <dbReference type="Proteomes" id="UP001221338"/>
    </source>
</evidence>